<proteinExistence type="predicted"/>
<keyword evidence="2" id="KW-1185">Reference proteome</keyword>
<organism evidence="1 2">
    <name type="scientific">Paralvinella palmiformis</name>
    <dbReference type="NCBI Taxonomy" id="53620"/>
    <lineage>
        <taxon>Eukaryota</taxon>
        <taxon>Metazoa</taxon>
        <taxon>Spiralia</taxon>
        <taxon>Lophotrochozoa</taxon>
        <taxon>Annelida</taxon>
        <taxon>Polychaeta</taxon>
        <taxon>Sedentaria</taxon>
        <taxon>Canalipalpata</taxon>
        <taxon>Terebellida</taxon>
        <taxon>Terebelliformia</taxon>
        <taxon>Alvinellidae</taxon>
        <taxon>Paralvinella</taxon>
    </lineage>
</organism>
<reference evidence="1" key="1">
    <citation type="journal article" date="2023" name="Mol. Biol. Evol.">
        <title>Third-Generation Sequencing Reveals the Adaptive Role of the Epigenome in Three Deep-Sea Polychaetes.</title>
        <authorList>
            <person name="Perez M."/>
            <person name="Aroh O."/>
            <person name="Sun Y."/>
            <person name="Lan Y."/>
            <person name="Juniper S.K."/>
            <person name="Young C.R."/>
            <person name="Angers B."/>
            <person name="Qian P.Y."/>
        </authorList>
    </citation>
    <scope>NUCLEOTIDE SEQUENCE</scope>
    <source>
        <strain evidence="1">P08H-3</strain>
    </source>
</reference>
<accession>A0AAD9N2D9</accession>
<sequence length="163" mass="17879">MLIDNKPVTFQVVSGASANIIPAKIVPGHLTPTSTIIVMWNEARVRSLGTGRMSIHNPKNKNKYSVEFYVVDDNSTPLLGARANQSMGLVTKRSDNFARIAAVAKDIIHTYSDVFENSLGELPEPASLKVDPTVKSHIAHPRRIPLALKEGVKDIHMKAPVYI</sequence>
<dbReference type="Proteomes" id="UP001208570">
    <property type="component" value="Unassembled WGS sequence"/>
</dbReference>
<protein>
    <submittedName>
        <fullName evidence="1">Uncharacterized protein</fullName>
    </submittedName>
</protein>
<evidence type="ECO:0000313" key="2">
    <source>
        <dbReference type="Proteomes" id="UP001208570"/>
    </source>
</evidence>
<dbReference type="AlphaFoldDB" id="A0AAD9N2D9"/>
<dbReference type="CDD" id="cd05481">
    <property type="entry name" value="retropepsin_like_LTR_1"/>
    <property type="match status" value="1"/>
</dbReference>
<name>A0AAD9N2D9_9ANNE</name>
<dbReference type="EMBL" id="JAODUP010000353">
    <property type="protein sequence ID" value="KAK2151719.1"/>
    <property type="molecule type" value="Genomic_DNA"/>
</dbReference>
<gene>
    <name evidence="1" type="ORF">LSH36_353g01040</name>
</gene>
<comment type="caution">
    <text evidence="1">The sequence shown here is derived from an EMBL/GenBank/DDBJ whole genome shotgun (WGS) entry which is preliminary data.</text>
</comment>
<evidence type="ECO:0000313" key="1">
    <source>
        <dbReference type="EMBL" id="KAK2151719.1"/>
    </source>
</evidence>